<name>A0A0F6PXL4_9ZZZZ</name>
<dbReference type="Gene3D" id="3.30.420.40">
    <property type="match status" value="2"/>
</dbReference>
<dbReference type="InterPro" id="IPR043129">
    <property type="entry name" value="ATPase_NBD"/>
</dbReference>
<sequence length="477" mass="54957">MIIDLGSQHIKIGYSGEGYPRFVIPSVVGYKVYPPDPSEAPLIAYDALYEKEIHLTYPFQEATITARAEWDWLSAKELISHSVRKLNIKPEEYYVFYIEPLHSNPTNTSRLIQLLKEKFRFPEVFTFKQSRLSMQEIGKVSGMLLELGHSMSSIVSYYKGFEIDPSLRFFSISGRIIAEQYVKHLRKQLGDNTTTYELVRVIDKHFYVAKDYEQEKEDYDRGYIKDVEETLPFSGRKITIGDERFRIPESLFNPDLLDPEIAETFDAEGLMTVLQNVLKQVPLDTRPEILSNIILSGGLSKLKGLDERLIEEFKKLFPNLDINIVAHQRREITSWFGAEATCNKGISENLPLQSRYLTFTVPTVVEQLYNEAIDCEKQKLWLATTFMSVNTIEAAIRNLSTLDVPMLSVFAALKDEGIIDGEFFKWANSFSFLRNPGYKNIVQTITRAAAADIVEFLKRFLEIMYKPPDDSRENIRK</sequence>
<accession>A0A0F6PXL4</accession>
<dbReference type="SUPFAM" id="SSF53067">
    <property type="entry name" value="Actin-like ATPase domain"/>
    <property type="match status" value="2"/>
</dbReference>
<dbReference type="InterPro" id="IPR004000">
    <property type="entry name" value="Actin"/>
</dbReference>
<dbReference type="Pfam" id="PF00022">
    <property type="entry name" value="Actin"/>
    <property type="match status" value="1"/>
</dbReference>
<dbReference type="SMR" id="A0A0F6PXL4"/>
<protein>
    <submittedName>
        <fullName evidence="1">Putative actin-related protein</fullName>
    </submittedName>
</protein>
<evidence type="ECO:0000313" key="1">
    <source>
        <dbReference type="EMBL" id="AKC94988.1"/>
    </source>
</evidence>
<dbReference type="SMART" id="SM00268">
    <property type="entry name" value="ACTIN"/>
    <property type="match status" value="1"/>
</dbReference>
<dbReference type="Gene3D" id="3.90.640.10">
    <property type="entry name" value="Actin, Chain A, domain 4"/>
    <property type="match status" value="1"/>
</dbReference>
<dbReference type="PANTHER" id="PTHR11937">
    <property type="entry name" value="ACTIN"/>
    <property type="match status" value="1"/>
</dbReference>
<reference evidence="1" key="1">
    <citation type="journal article" date="2015" name="Nature">
        <title>Complex archaea that bridge the gap between prokaryotes and eukaryotes.</title>
        <authorList>
            <person name="Spang A."/>
            <person name="Saw J.H."/>
            <person name="Jorgensen S.L."/>
            <person name="Zaremba-Niedzwiedzka K."/>
            <person name="Martijn J."/>
            <person name="Lind A.E."/>
            <person name="van Eijk R."/>
            <person name="Schleper C."/>
            <person name="Guy L."/>
            <person name="Ettema T.J."/>
        </authorList>
    </citation>
    <scope>NUCLEOTIDE SEQUENCE</scope>
</reference>
<proteinExistence type="predicted"/>
<dbReference type="EMBL" id="KP869717">
    <property type="protein sequence ID" value="AKC94988.1"/>
    <property type="molecule type" value="Genomic_DNA"/>
</dbReference>
<organism evidence="1">
    <name type="scientific">uncultured organism</name>
    <dbReference type="NCBI Taxonomy" id="155900"/>
    <lineage>
        <taxon>unclassified sequences</taxon>
        <taxon>environmental samples</taxon>
    </lineage>
</organism>
<dbReference type="AlphaFoldDB" id="A0A0F6PXL4"/>